<dbReference type="Pfam" id="PF01465">
    <property type="entry name" value="GRIP"/>
    <property type="match status" value="1"/>
</dbReference>
<dbReference type="GO" id="GO:0005794">
    <property type="term" value="C:Golgi apparatus"/>
    <property type="evidence" value="ECO:0007669"/>
    <property type="project" value="TreeGrafter"/>
</dbReference>
<accession>Q17NU3</accession>
<proteinExistence type="predicted"/>
<reference evidence="5" key="2">
    <citation type="journal article" date="2007" name="Science">
        <title>Genome sequence of Aedes aegypti, a major arbovirus vector.</title>
        <authorList>
            <person name="Nene V."/>
            <person name="Wortman J.R."/>
            <person name="Lawson D."/>
            <person name="Haas B."/>
            <person name="Kodira C."/>
            <person name="Tu Z.J."/>
            <person name="Loftus B."/>
            <person name="Xi Z."/>
            <person name="Megy K."/>
            <person name="Grabherr M."/>
            <person name="Ren Q."/>
            <person name="Zdobnov E.M."/>
            <person name="Lobo N.F."/>
            <person name="Campbell K.S."/>
            <person name="Brown S.E."/>
            <person name="Bonaldo M.F."/>
            <person name="Zhu J."/>
            <person name="Sinkins S.P."/>
            <person name="Hogenkamp D.G."/>
            <person name="Amedeo P."/>
            <person name="Arensburger P."/>
            <person name="Atkinson P.W."/>
            <person name="Bidwell S."/>
            <person name="Biedler J."/>
            <person name="Birney E."/>
            <person name="Bruggner R.V."/>
            <person name="Costas J."/>
            <person name="Coy M.R."/>
            <person name="Crabtree J."/>
            <person name="Crawford M."/>
            <person name="Debruyn B."/>
            <person name="Decaprio D."/>
            <person name="Eiglmeier K."/>
            <person name="Eisenstadt E."/>
            <person name="El-Dorry H."/>
            <person name="Gelbart W.M."/>
            <person name="Gomes S.L."/>
            <person name="Hammond M."/>
            <person name="Hannick L.I."/>
            <person name="Hogan J.R."/>
            <person name="Holmes M.H."/>
            <person name="Jaffe D."/>
            <person name="Johnston J.S."/>
            <person name="Kennedy R.C."/>
            <person name="Koo H."/>
            <person name="Kravitz S."/>
            <person name="Kriventseva E.V."/>
            <person name="Kulp D."/>
            <person name="Labutti K."/>
            <person name="Lee E."/>
            <person name="Li S."/>
            <person name="Lovin D.D."/>
            <person name="Mao C."/>
            <person name="Mauceli E."/>
            <person name="Menck C.F."/>
            <person name="Miller J.R."/>
            <person name="Montgomery P."/>
            <person name="Mori A."/>
            <person name="Nascimento A.L."/>
            <person name="Naveira H.F."/>
            <person name="Nusbaum C."/>
            <person name="O'leary S."/>
            <person name="Orvis J."/>
            <person name="Pertea M."/>
            <person name="Quesneville H."/>
            <person name="Reidenbach K.R."/>
            <person name="Rogers Y.H."/>
            <person name="Roth C.W."/>
            <person name="Schneider J.R."/>
            <person name="Schatz M."/>
            <person name="Shumway M."/>
            <person name="Stanke M."/>
            <person name="Stinson E.O."/>
            <person name="Tubio J.M."/>
            <person name="Vanzee J.P."/>
            <person name="Verjovski-Almeida S."/>
            <person name="Werner D."/>
            <person name="White O."/>
            <person name="Wyder S."/>
            <person name="Zeng Q."/>
            <person name="Zhao Q."/>
            <person name="Zhao Y."/>
            <person name="Hill C.A."/>
            <person name="Raikhel A.S."/>
            <person name="Soares M.B."/>
            <person name="Knudson D.L."/>
            <person name="Lee N.H."/>
            <person name="Galagan J."/>
            <person name="Salzberg S.L."/>
            <person name="Paulsen I.T."/>
            <person name="Dimopoulos G."/>
            <person name="Collins F.H."/>
            <person name="Birren B."/>
            <person name="Fraser-Liggett C.M."/>
            <person name="Severson D.W."/>
        </authorList>
    </citation>
    <scope>NUCLEOTIDE SEQUENCE [LARGE SCALE GENOMIC DNA]</scope>
    <source>
        <strain evidence="5">Liverpool</strain>
    </source>
</reference>
<evidence type="ECO:0000256" key="2">
    <source>
        <dbReference type="SAM" id="Coils"/>
    </source>
</evidence>
<dbReference type="AlphaFoldDB" id="Q17NU3"/>
<dbReference type="STRING" id="7159.Q17NU3"/>
<feature type="coiled-coil region" evidence="2">
    <location>
        <begin position="57"/>
        <end position="112"/>
    </location>
</feature>
<dbReference type="InterPro" id="IPR051952">
    <property type="entry name" value="Golgi-autophagy_related"/>
</dbReference>
<dbReference type="OMA" id="GNCIIMD"/>
<feature type="domain" description="GRIP" evidence="4">
    <location>
        <begin position="549"/>
        <end position="598"/>
    </location>
</feature>
<name>Q17NU3_AEDAE</name>
<dbReference type="Proteomes" id="UP000682892">
    <property type="component" value="Chromosome 1"/>
</dbReference>
<keyword evidence="1 2" id="KW-0175">Coiled coil</keyword>
<evidence type="ECO:0000259" key="4">
    <source>
        <dbReference type="PROSITE" id="PS50913"/>
    </source>
</evidence>
<feature type="region of interest" description="Disordered" evidence="3">
    <location>
        <begin position="1"/>
        <end position="44"/>
    </location>
</feature>
<feature type="compositionally biased region" description="Polar residues" evidence="3">
    <location>
        <begin position="15"/>
        <end position="27"/>
    </location>
</feature>
<dbReference type="EMBL" id="CH477196">
    <property type="protein sequence ID" value="EAT48381.1"/>
    <property type="molecule type" value="Genomic_DNA"/>
</dbReference>
<dbReference type="PANTHER" id="PTHR23157">
    <property type="entry name" value="GRIP AND COILED-COIL DOMAIN-CONTAINING PROTEIN 1"/>
    <property type="match status" value="1"/>
</dbReference>
<dbReference type="PhylomeDB" id="Q17NU3"/>
<sequence length="625" mass="72390">MFASLKNKIKEETGSDVTSLPSRSSQPDMAMASGQRFRRSRGESLTSMASMDELSLLEQKDAELSATRIQLQELAGQCNEFRDQIRAYEEDKVRMEEANKLLEDSLKVAQVQKDLLCEEQDKIQNLQQQEISKLKSMLLFREQEAVDRISHQKAAEQQVESLKQELGRVRGIEPMIEDLQDELENIRHSTSIENNNLRSTLAAVEEENRHLKSRIQVLEESRASLTSGNTDERIRSLLQERKSLEQRLEEAHLHLSDIKSSWSGQNLALETQVNRLSRQVAEETRERHNALKLKDDLIEKVKQLEFELEKTRNEVTQRDNKITLMSEEIDELNSALREAREQHEEEVTFMNCKLEQLQVELNNIRTNLTETEQRLLESLEGSDRSMNSYKSQILQLEDSVRALDGQLSMEKQEKLTILMKNTEISQKEEILRKELRQEQEEAQELHDRASFLQRELDKKLNTVNELRKQIDELMSTNLEQNAKLAALDSLHAELIDKNKIIKILNQRLVDMKKTLQEEINSNNNNNYNNNNNNNSVTTISGTSHPNGTIVMDEVNFRYLKHVIIKFLTSREVEARQLVKAVATLLQLSHEEEKLLQNTLTWKMSWFGSRRGQHSQISQSTTVPPS</sequence>
<evidence type="ECO:0000313" key="5">
    <source>
        <dbReference type="EMBL" id="EAT48381.1"/>
    </source>
</evidence>
<dbReference type="InterPro" id="IPR000237">
    <property type="entry name" value="GRIP_dom"/>
</dbReference>
<evidence type="ECO:0000256" key="3">
    <source>
        <dbReference type="SAM" id="MobiDB-lite"/>
    </source>
</evidence>
<dbReference type="PANTHER" id="PTHR23157:SF24">
    <property type="entry name" value="GOLGIN SUBFAMILY A MEMBER 1"/>
    <property type="match status" value="1"/>
</dbReference>
<gene>
    <name evidence="5" type="ORF">AaeL_AAEL000569</name>
</gene>
<protein>
    <submittedName>
        <fullName evidence="5">AAEL000569-PA</fullName>
    </submittedName>
</protein>
<dbReference type="Gene3D" id="1.10.220.60">
    <property type="entry name" value="GRIP domain"/>
    <property type="match status" value="1"/>
</dbReference>
<reference evidence="5" key="1">
    <citation type="submission" date="2005-10" db="EMBL/GenBank/DDBJ databases">
        <authorList>
            <person name="Loftus B.J."/>
            <person name="Nene V.M."/>
            <person name="Hannick L.I."/>
            <person name="Bidwell S."/>
            <person name="Haas B."/>
            <person name="Amedeo P."/>
            <person name="Orvis J."/>
            <person name="Wortman J.R."/>
            <person name="White O.R."/>
            <person name="Salzberg S."/>
            <person name="Shumway M."/>
            <person name="Koo H."/>
            <person name="Zhao Y."/>
            <person name="Holmes M."/>
            <person name="Miller J."/>
            <person name="Schatz M."/>
            <person name="Pop M."/>
            <person name="Pai G."/>
            <person name="Utterback T."/>
            <person name="Rogers Y.-H."/>
            <person name="Kravitz S."/>
            <person name="Fraser C.M."/>
        </authorList>
    </citation>
    <scope>NUCLEOTIDE SEQUENCE</scope>
    <source>
        <strain evidence="5">Liverpool</strain>
    </source>
</reference>
<evidence type="ECO:0000256" key="1">
    <source>
        <dbReference type="ARBA" id="ARBA00023054"/>
    </source>
</evidence>
<feature type="coiled-coil region" evidence="2">
    <location>
        <begin position="176"/>
        <end position="525"/>
    </location>
</feature>
<evidence type="ECO:0000313" key="6">
    <source>
        <dbReference type="Proteomes" id="UP000682892"/>
    </source>
</evidence>
<dbReference type="VEuPathDB" id="VectorBase:AAEL000569"/>
<organism evidence="5 6">
    <name type="scientific">Aedes aegypti</name>
    <name type="common">Yellowfever mosquito</name>
    <name type="synonym">Culex aegypti</name>
    <dbReference type="NCBI Taxonomy" id="7159"/>
    <lineage>
        <taxon>Eukaryota</taxon>
        <taxon>Metazoa</taxon>
        <taxon>Ecdysozoa</taxon>
        <taxon>Arthropoda</taxon>
        <taxon>Hexapoda</taxon>
        <taxon>Insecta</taxon>
        <taxon>Pterygota</taxon>
        <taxon>Neoptera</taxon>
        <taxon>Endopterygota</taxon>
        <taxon>Diptera</taxon>
        <taxon>Nematocera</taxon>
        <taxon>Culicoidea</taxon>
        <taxon>Culicidae</taxon>
        <taxon>Culicinae</taxon>
        <taxon>Aedini</taxon>
        <taxon>Aedes</taxon>
        <taxon>Stegomyia</taxon>
    </lineage>
</organism>
<dbReference type="eggNOG" id="KOG0992">
    <property type="taxonomic scope" value="Eukaryota"/>
</dbReference>
<dbReference type="PROSITE" id="PS50913">
    <property type="entry name" value="GRIP"/>
    <property type="match status" value="1"/>
</dbReference>
<dbReference type="SMART" id="SM00755">
    <property type="entry name" value="Grip"/>
    <property type="match status" value="1"/>
</dbReference>
<dbReference type="PaxDb" id="7159-AAEL000569-PA"/>
<reference evidence="5" key="3">
    <citation type="submission" date="2012-09" db="EMBL/GenBank/DDBJ databases">
        <authorList>
            <consortium name="VectorBase"/>
        </authorList>
    </citation>
    <scope>NUCLEOTIDE SEQUENCE</scope>
    <source>
        <strain evidence="5">Liverpool</strain>
    </source>
</reference>